<keyword evidence="3 5" id="KW-1133">Transmembrane helix</keyword>
<gene>
    <name evidence="7" type="ORF">IAC77_02985</name>
</gene>
<feature type="transmembrane region" description="Helical" evidence="5">
    <location>
        <begin position="14"/>
        <end position="34"/>
    </location>
</feature>
<evidence type="ECO:0000256" key="1">
    <source>
        <dbReference type="ARBA" id="ARBA00004167"/>
    </source>
</evidence>
<sequence>MQTRVEPPILLSRLLIFVFAAMIVVLGALGFTLYKMYPLDRPQVFFLLTAPKNDINIILREMIPNEDRNMSNFIRSFIREYIRARNEVVPNAREMRTKWGTDVDGVVYAWSSPQVFNDFTQTNMWNAWMSGVPDFEFSCSVEFENNAIEPVNLDTNEYSVNFRYFCSDNNRQMDRKDYKIRLKLDFADGTEIKWSDQFNNPLGVRVSEYVIESGNGDPLDTGYLAGDGDI</sequence>
<comment type="subcellular location">
    <subcellularLocation>
        <location evidence="1">Membrane</location>
        <topology evidence="1">Single-pass membrane protein</topology>
    </subcellularLocation>
</comment>
<accession>A0A940IC59</accession>
<evidence type="ECO:0000256" key="5">
    <source>
        <dbReference type="SAM" id="Phobius"/>
    </source>
</evidence>
<reference evidence="7" key="1">
    <citation type="submission" date="2020-10" db="EMBL/GenBank/DDBJ databases">
        <authorList>
            <person name="Gilroy R."/>
        </authorList>
    </citation>
    <scope>NUCLEOTIDE SEQUENCE</scope>
    <source>
        <strain evidence="7">B1-16210</strain>
    </source>
</reference>
<dbReference type="SUPFAM" id="SSF54427">
    <property type="entry name" value="NTF2-like"/>
    <property type="match status" value="1"/>
</dbReference>
<proteinExistence type="predicted"/>
<evidence type="ECO:0000256" key="3">
    <source>
        <dbReference type="ARBA" id="ARBA00022989"/>
    </source>
</evidence>
<dbReference type="EMBL" id="JADINE010000036">
    <property type="protein sequence ID" value="MBO8407402.1"/>
    <property type="molecule type" value="Genomic_DNA"/>
</dbReference>
<evidence type="ECO:0000256" key="4">
    <source>
        <dbReference type="ARBA" id="ARBA00023136"/>
    </source>
</evidence>
<dbReference type="AlphaFoldDB" id="A0A940IC59"/>
<evidence type="ECO:0000313" key="7">
    <source>
        <dbReference type="EMBL" id="MBO8407402.1"/>
    </source>
</evidence>
<evidence type="ECO:0000313" key="8">
    <source>
        <dbReference type="Proteomes" id="UP000721442"/>
    </source>
</evidence>
<evidence type="ECO:0000259" key="6">
    <source>
        <dbReference type="Pfam" id="PF04335"/>
    </source>
</evidence>
<dbReference type="Gene3D" id="3.10.450.230">
    <property type="entry name" value="VirB8 protein"/>
    <property type="match status" value="1"/>
</dbReference>
<keyword evidence="2 5" id="KW-0812">Transmembrane</keyword>
<dbReference type="InterPro" id="IPR032710">
    <property type="entry name" value="NTF2-like_dom_sf"/>
</dbReference>
<dbReference type="Pfam" id="PF04335">
    <property type="entry name" value="VirB8"/>
    <property type="match status" value="1"/>
</dbReference>
<evidence type="ECO:0000256" key="2">
    <source>
        <dbReference type="ARBA" id="ARBA00022692"/>
    </source>
</evidence>
<dbReference type="Proteomes" id="UP000721442">
    <property type="component" value="Unassembled WGS sequence"/>
</dbReference>
<keyword evidence="4 5" id="KW-0472">Membrane</keyword>
<comment type="caution">
    <text evidence="7">The sequence shown here is derived from an EMBL/GenBank/DDBJ whole genome shotgun (WGS) entry which is preliminary data.</text>
</comment>
<dbReference type="GO" id="GO:0016020">
    <property type="term" value="C:membrane"/>
    <property type="evidence" value="ECO:0007669"/>
    <property type="project" value="UniProtKB-SubCell"/>
</dbReference>
<protein>
    <recommendedName>
        <fullName evidence="6">Bacterial virulence protein VirB8 domain-containing protein</fullName>
    </recommendedName>
</protein>
<feature type="domain" description="Bacterial virulence protein VirB8" evidence="6">
    <location>
        <begin position="14"/>
        <end position="211"/>
    </location>
</feature>
<dbReference type="InterPro" id="IPR007430">
    <property type="entry name" value="VirB8"/>
</dbReference>
<reference evidence="7" key="2">
    <citation type="journal article" date="2021" name="PeerJ">
        <title>Extensive microbial diversity within the chicken gut microbiome revealed by metagenomics and culture.</title>
        <authorList>
            <person name="Gilroy R."/>
            <person name="Ravi A."/>
            <person name="Getino M."/>
            <person name="Pursley I."/>
            <person name="Horton D.L."/>
            <person name="Alikhan N.F."/>
            <person name="Baker D."/>
            <person name="Gharbi K."/>
            <person name="Hall N."/>
            <person name="Watson M."/>
            <person name="Adriaenssens E.M."/>
            <person name="Foster-Nyarko E."/>
            <person name="Jarju S."/>
            <person name="Secka A."/>
            <person name="Antonio M."/>
            <person name="Oren A."/>
            <person name="Chaudhuri R.R."/>
            <person name="La Ragione R."/>
            <person name="Hildebrand F."/>
            <person name="Pallen M.J."/>
        </authorList>
    </citation>
    <scope>NUCLEOTIDE SEQUENCE</scope>
    <source>
        <strain evidence="7">B1-16210</strain>
    </source>
</reference>
<organism evidence="7 8">
    <name type="scientific">Candidatus Enterousia excrementavium</name>
    <dbReference type="NCBI Taxonomy" id="2840789"/>
    <lineage>
        <taxon>Bacteria</taxon>
        <taxon>Pseudomonadati</taxon>
        <taxon>Pseudomonadota</taxon>
        <taxon>Alphaproteobacteria</taxon>
        <taxon>Candidatus Enterousia</taxon>
    </lineage>
</organism>
<name>A0A940IC59_9PROT</name>